<reference evidence="4 5" key="1">
    <citation type="submission" date="2018-06" db="EMBL/GenBank/DDBJ databases">
        <authorList>
            <consortium name="Pathogen Informatics"/>
            <person name="Doyle S."/>
        </authorList>
    </citation>
    <scope>NUCLEOTIDE SEQUENCE [LARGE SCALE GENOMIC DNA]</scope>
    <source>
        <strain evidence="4 5">NCTC8261</strain>
    </source>
</reference>
<keyword evidence="4" id="KW-0547">Nucleotide-binding</keyword>
<dbReference type="GO" id="GO:0005524">
    <property type="term" value="F:ATP binding"/>
    <property type="evidence" value="ECO:0007669"/>
    <property type="project" value="UniProtKB-KW"/>
</dbReference>
<dbReference type="Pfam" id="PF00005">
    <property type="entry name" value="ABC_tran"/>
    <property type="match status" value="1"/>
</dbReference>
<evidence type="ECO:0000256" key="2">
    <source>
        <dbReference type="SAM" id="Phobius"/>
    </source>
</evidence>
<gene>
    <name evidence="4" type="primary">ybhF_2</name>
    <name evidence="4" type="ORF">NCTC8261_00461</name>
</gene>
<keyword evidence="4" id="KW-0067">ATP-binding</keyword>
<feature type="domain" description="ABC transporter" evidence="3">
    <location>
        <begin position="2"/>
        <end position="83"/>
    </location>
</feature>
<dbReference type="PANTHER" id="PTHR43038">
    <property type="entry name" value="ATP-BINDING CASSETTE, SUB-FAMILY H, MEMBER 1"/>
    <property type="match status" value="1"/>
</dbReference>
<organism evidence="4 5">
    <name type="scientific">Salmonella enterica I</name>
    <dbReference type="NCBI Taxonomy" id="59201"/>
    <lineage>
        <taxon>Bacteria</taxon>
        <taxon>Pseudomonadati</taxon>
        <taxon>Pseudomonadota</taxon>
        <taxon>Gammaproteobacteria</taxon>
        <taxon>Enterobacterales</taxon>
        <taxon>Enterobacteriaceae</taxon>
        <taxon>Salmonella</taxon>
    </lineage>
</organism>
<sequence length="318" mass="35511">MSQAFSLYNELTVRQNLELHARLFHIPPAEIPARVAQMIERFMLTEVEDTLPASLPLGIRQRLSLAVAVIHRPEMLILDEPTSGVDPVARDMFWQLMVDLSRQDKVTIFISTHFMNEAERCDRMSLMHAGKVLASGTPQELVQQRGAANLEAAFISWLQEAAGAAPETPIPPSQTPAASGKPSRQGLSFRRLFSYSRREALELRRDPVRSTLALLGTVILMLIMGYGISMDVRTCVLPYSTAIKPSVVRHGRSIWRDRAILSNSRRSPAMTSLTGGCVRESWRLPLRSRLILAAILLAVRQRRLASGWMAPCPAAPRR</sequence>
<dbReference type="InterPro" id="IPR003439">
    <property type="entry name" value="ABC_transporter-like_ATP-bd"/>
</dbReference>
<accession>A0A379WJM4</accession>
<dbReference type="GO" id="GO:0016887">
    <property type="term" value="F:ATP hydrolysis activity"/>
    <property type="evidence" value="ECO:0007669"/>
    <property type="project" value="InterPro"/>
</dbReference>
<evidence type="ECO:0000313" key="4">
    <source>
        <dbReference type="EMBL" id="SUH34282.1"/>
    </source>
</evidence>
<proteinExistence type="predicted"/>
<name>A0A379WJM4_SALET</name>
<protein>
    <submittedName>
        <fullName evidence="4">ABC transporter ATP-binding protein</fullName>
    </submittedName>
</protein>
<feature type="transmembrane region" description="Helical" evidence="2">
    <location>
        <begin position="207"/>
        <end position="228"/>
    </location>
</feature>
<dbReference type="EMBL" id="UGXT01000002">
    <property type="protein sequence ID" value="SUH34282.1"/>
    <property type="molecule type" value="Genomic_DNA"/>
</dbReference>
<dbReference type="Proteomes" id="UP000254712">
    <property type="component" value="Unassembled WGS sequence"/>
</dbReference>
<evidence type="ECO:0000256" key="1">
    <source>
        <dbReference type="SAM" id="MobiDB-lite"/>
    </source>
</evidence>
<dbReference type="Gene3D" id="3.40.50.300">
    <property type="entry name" value="P-loop containing nucleotide triphosphate hydrolases"/>
    <property type="match status" value="1"/>
</dbReference>
<keyword evidence="2" id="KW-0812">Transmembrane</keyword>
<feature type="region of interest" description="Disordered" evidence="1">
    <location>
        <begin position="165"/>
        <end position="185"/>
    </location>
</feature>
<dbReference type="AlphaFoldDB" id="A0A379WJM4"/>
<dbReference type="PANTHER" id="PTHR43038:SF4">
    <property type="entry name" value="RIBOSOME-ASSOCIATED ATPASE"/>
    <property type="match status" value="1"/>
</dbReference>
<keyword evidence="2" id="KW-0472">Membrane</keyword>
<dbReference type="InterPro" id="IPR027417">
    <property type="entry name" value="P-loop_NTPase"/>
</dbReference>
<evidence type="ECO:0000313" key="5">
    <source>
        <dbReference type="Proteomes" id="UP000254712"/>
    </source>
</evidence>
<keyword evidence="2" id="KW-1133">Transmembrane helix</keyword>
<dbReference type="SUPFAM" id="SSF52540">
    <property type="entry name" value="P-loop containing nucleoside triphosphate hydrolases"/>
    <property type="match status" value="1"/>
</dbReference>
<evidence type="ECO:0000259" key="3">
    <source>
        <dbReference type="Pfam" id="PF00005"/>
    </source>
</evidence>